<dbReference type="InterPro" id="IPR036259">
    <property type="entry name" value="MFS_trans_sf"/>
</dbReference>
<dbReference type="EMBL" id="JANIEK010000077">
    <property type="protein sequence ID" value="MCT4796546.1"/>
    <property type="molecule type" value="Genomic_DNA"/>
</dbReference>
<evidence type="ECO:0000313" key="2">
    <source>
        <dbReference type="EMBL" id="MCT4796546.1"/>
    </source>
</evidence>
<dbReference type="SUPFAM" id="SSF103473">
    <property type="entry name" value="MFS general substrate transporter"/>
    <property type="match status" value="1"/>
</dbReference>
<keyword evidence="3" id="KW-1185">Reference proteome</keyword>
<feature type="transmembrane region" description="Helical" evidence="1">
    <location>
        <begin position="31"/>
        <end position="50"/>
    </location>
</feature>
<gene>
    <name evidence="2" type="ORF">NQG31_13420</name>
</gene>
<feature type="transmembrane region" description="Helical" evidence="1">
    <location>
        <begin position="6"/>
        <end position="24"/>
    </location>
</feature>
<keyword evidence="1" id="KW-1133">Transmembrane helix</keyword>
<dbReference type="RefSeq" id="WP_034816690.1">
    <property type="nucleotide sequence ID" value="NZ_JANIEK010000077.1"/>
</dbReference>
<evidence type="ECO:0000313" key="3">
    <source>
        <dbReference type="Proteomes" id="UP001206821"/>
    </source>
</evidence>
<keyword evidence="1" id="KW-0472">Membrane</keyword>
<accession>A0ABT2L355</accession>
<sequence length="148" mass="16791">MGDFFITTAFFFSLISPIFAYRTGQKWLGRVNMLTLLVFVVSFLSVHGFVMYNTWLVAAMFGLFFLNLLFAIINSSMFIHDRHPRASVVKVVGTVSLIFLGCLLTAYYFDLHGEWWETIIGATVPTVTLFVTGVLLLHLKQLDQQPEA</sequence>
<comment type="caution">
    <text evidence="2">The sequence shown here is derived from an EMBL/GenBank/DDBJ whole genome shotgun (WGS) entry which is preliminary data.</text>
</comment>
<protein>
    <submittedName>
        <fullName evidence="2">Uncharacterized protein</fullName>
    </submittedName>
</protein>
<name>A0ABT2L355_9BACL</name>
<dbReference type="Proteomes" id="UP001206821">
    <property type="component" value="Unassembled WGS sequence"/>
</dbReference>
<feature type="transmembrane region" description="Helical" evidence="1">
    <location>
        <begin position="91"/>
        <end position="109"/>
    </location>
</feature>
<feature type="transmembrane region" description="Helical" evidence="1">
    <location>
        <begin position="115"/>
        <end position="137"/>
    </location>
</feature>
<reference evidence="2 3" key="1">
    <citation type="submission" date="2022-07" db="EMBL/GenBank/DDBJ databases">
        <title>Genomic and pangenome structural analysis of the polyextremophile Exiguobacterium.</title>
        <authorList>
            <person name="Shen L."/>
        </authorList>
    </citation>
    <scope>NUCLEOTIDE SEQUENCE [LARGE SCALE GENOMIC DNA]</scope>
    <source>
        <strain evidence="2 3">12_1</strain>
    </source>
</reference>
<proteinExistence type="predicted"/>
<evidence type="ECO:0000256" key="1">
    <source>
        <dbReference type="SAM" id="Phobius"/>
    </source>
</evidence>
<organism evidence="2 3">
    <name type="scientific">Exiguobacterium alkaliphilum</name>
    <dbReference type="NCBI Taxonomy" id="1428684"/>
    <lineage>
        <taxon>Bacteria</taxon>
        <taxon>Bacillati</taxon>
        <taxon>Bacillota</taxon>
        <taxon>Bacilli</taxon>
        <taxon>Bacillales</taxon>
        <taxon>Bacillales Family XII. Incertae Sedis</taxon>
        <taxon>Exiguobacterium</taxon>
    </lineage>
</organism>
<keyword evidence="1" id="KW-0812">Transmembrane</keyword>
<feature type="transmembrane region" description="Helical" evidence="1">
    <location>
        <begin position="56"/>
        <end position="79"/>
    </location>
</feature>